<feature type="compositionally biased region" description="Basic and acidic residues" evidence="1">
    <location>
        <begin position="40"/>
        <end position="49"/>
    </location>
</feature>
<comment type="caution">
    <text evidence="2">The sequence shown here is derived from an EMBL/GenBank/DDBJ whole genome shotgun (WGS) entry which is preliminary data.</text>
</comment>
<accession>A0A4R3V1F1</accession>
<dbReference type="Proteomes" id="UP000294692">
    <property type="component" value="Unassembled WGS sequence"/>
</dbReference>
<dbReference type="InterPro" id="IPR055726">
    <property type="entry name" value="DUF7302"/>
</dbReference>
<reference evidence="2 3" key="1">
    <citation type="submission" date="2019-03" db="EMBL/GenBank/DDBJ databases">
        <title>Genomic Encyclopedia of Type Strains, Phase IV (KMG-IV): sequencing the most valuable type-strain genomes for metagenomic binning, comparative biology and taxonomic classification.</title>
        <authorList>
            <person name="Goeker M."/>
        </authorList>
    </citation>
    <scope>NUCLEOTIDE SEQUENCE [LARGE SCALE GENOMIC DNA]</scope>
    <source>
        <strain evidence="2 3">DSM 100048</strain>
    </source>
</reference>
<gene>
    <name evidence="2" type="ORF">EV686_106195</name>
</gene>
<sequence>MKITAKATFVHGSTTFKRGATAEVSEATGQALLNAGLVREASKADEKPASKPATKPATKPTTKPDTASAKAESKE</sequence>
<dbReference type="RefSeq" id="WP_132477404.1">
    <property type="nucleotide sequence ID" value="NZ_SMBX01000006.1"/>
</dbReference>
<dbReference type="Pfam" id="PF23976">
    <property type="entry name" value="DUF7302"/>
    <property type="match status" value="1"/>
</dbReference>
<keyword evidence="3" id="KW-1185">Reference proteome</keyword>
<organism evidence="2 3">
    <name type="scientific">Paracandidimonas soli</name>
    <dbReference type="NCBI Taxonomy" id="1917182"/>
    <lineage>
        <taxon>Bacteria</taxon>
        <taxon>Pseudomonadati</taxon>
        <taxon>Pseudomonadota</taxon>
        <taxon>Betaproteobacteria</taxon>
        <taxon>Burkholderiales</taxon>
        <taxon>Alcaligenaceae</taxon>
        <taxon>Paracandidimonas</taxon>
    </lineage>
</organism>
<proteinExistence type="predicted"/>
<evidence type="ECO:0000256" key="1">
    <source>
        <dbReference type="SAM" id="MobiDB-lite"/>
    </source>
</evidence>
<feature type="compositionally biased region" description="Low complexity" evidence="1">
    <location>
        <begin position="50"/>
        <end position="75"/>
    </location>
</feature>
<protein>
    <submittedName>
        <fullName evidence="2">Uncharacterized protein</fullName>
    </submittedName>
</protein>
<feature type="region of interest" description="Disordered" evidence="1">
    <location>
        <begin position="39"/>
        <end position="75"/>
    </location>
</feature>
<dbReference type="AlphaFoldDB" id="A0A4R3V1F1"/>
<dbReference type="EMBL" id="SMBX01000006">
    <property type="protein sequence ID" value="TCU97312.1"/>
    <property type="molecule type" value="Genomic_DNA"/>
</dbReference>
<name>A0A4R3V1F1_9BURK</name>
<evidence type="ECO:0000313" key="3">
    <source>
        <dbReference type="Proteomes" id="UP000294692"/>
    </source>
</evidence>
<dbReference type="OrthoDB" id="9980082at2"/>
<evidence type="ECO:0000313" key="2">
    <source>
        <dbReference type="EMBL" id="TCU97312.1"/>
    </source>
</evidence>